<keyword evidence="1" id="KW-0812">Transmembrane</keyword>
<feature type="transmembrane region" description="Helical" evidence="1">
    <location>
        <begin position="7"/>
        <end position="25"/>
    </location>
</feature>
<gene>
    <name evidence="2" type="ORF">SAMN04515673_11262</name>
</gene>
<proteinExistence type="predicted"/>
<organism evidence="2 3">
    <name type="scientific">Poseidonocella sedimentorum</name>
    <dbReference type="NCBI Taxonomy" id="871652"/>
    <lineage>
        <taxon>Bacteria</taxon>
        <taxon>Pseudomonadati</taxon>
        <taxon>Pseudomonadota</taxon>
        <taxon>Alphaproteobacteria</taxon>
        <taxon>Rhodobacterales</taxon>
        <taxon>Roseobacteraceae</taxon>
        <taxon>Poseidonocella</taxon>
    </lineage>
</organism>
<dbReference type="Proteomes" id="UP000199302">
    <property type="component" value="Unassembled WGS sequence"/>
</dbReference>
<dbReference type="EMBL" id="FOYI01000012">
    <property type="protein sequence ID" value="SFR17377.1"/>
    <property type="molecule type" value="Genomic_DNA"/>
</dbReference>
<evidence type="ECO:0000256" key="1">
    <source>
        <dbReference type="SAM" id="Phobius"/>
    </source>
</evidence>
<evidence type="ECO:0000313" key="3">
    <source>
        <dbReference type="Proteomes" id="UP000199302"/>
    </source>
</evidence>
<keyword evidence="3" id="KW-1185">Reference proteome</keyword>
<name>A0A1I6EI95_9RHOB</name>
<dbReference type="STRING" id="871652.SAMN04515673_11262"/>
<accession>A0A1I6EI95</accession>
<dbReference type="RefSeq" id="WP_177220561.1">
    <property type="nucleotide sequence ID" value="NZ_FOYI01000012.1"/>
</dbReference>
<keyword evidence="1" id="KW-1133">Transmembrane helix</keyword>
<evidence type="ECO:0000313" key="2">
    <source>
        <dbReference type="EMBL" id="SFR17377.1"/>
    </source>
</evidence>
<dbReference type="AlphaFoldDB" id="A0A1I6EI95"/>
<sequence length="49" mass="5414">MGRLIKYLFYLLVLAGVALVGYAYLGPLLGVDFSPRQMEIRAPVTLNAE</sequence>
<keyword evidence="1" id="KW-0472">Membrane</keyword>
<reference evidence="2 3" key="1">
    <citation type="submission" date="2016-10" db="EMBL/GenBank/DDBJ databases">
        <authorList>
            <person name="de Groot N.N."/>
        </authorList>
    </citation>
    <scope>NUCLEOTIDE SEQUENCE [LARGE SCALE GENOMIC DNA]</scope>
    <source>
        <strain evidence="3">KMM 9023,NRIC 0796,JCM 17311,KCTC 23692</strain>
    </source>
</reference>
<protein>
    <submittedName>
        <fullName evidence="2">Uncharacterized protein</fullName>
    </submittedName>
</protein>